<feature type="region of interest" description="Disordered" evidence="1">
    <location>
        <begin position="31"/>
        <end position="56"/>
    </location>
</feature>
<evidence type="ECO:0008006" key="4">
    <source>
        <dbReference type="Google" id="ProtNLM"/>
    </source>
</evidence>
<evidence type="ECO:0000256" key="1">
    <source>
        <dbReference type="SAM" id="MobiDB-lite"/>
    </source>
</evidence>
<proteinExistence type="predicted"/>
<protein>
    <recommendedName>
        <fullName evidence="4">Secreted protein</fullName>
    </recommendedName>
</protein>
<accession>A0ABD2LAF0</accession>
<dbReference type="AlphaFoldDB" id="A0ABD2LAF0"/>
<sequence>MGISQRCFFPLLYAVLPRFPKCAPLPNAADGQRTLPTATNSRRFTHRATAAGAKESEQSERATFRSIFDDYSPFIIKV</sequence>
<name>A0ABD2LAF0_9BILA</name>
<comment type="caution">
    <text evidence="2">The sequence shown here is derived from an EMBL/GenBank/DDBJ whole genome shotgun (WGS) entry which is preliminary data.</text>
</comment>
<organism evidence="2 3">
    <name type="scientific">Heterodera trifolii</name>
    <dbReference type="NCBI Taxonomy" id="157864"/>
    <lineage>
        <taxon>Eukaryota</taxon>
        <taxon>Metazoa</taxon>
        <taxon>Ecdysozoa</taxon>
        <taxon>Nematoda</taxon>
        <taxon>Chromadorea</taxon>
        <taxon>Rhabditida</taxon>
        <taxon>Tylenchina</taxon>
        <taxon>Tylenchomorpha</taxon>
        <taxon>Tylenchoidea</taxon>
        <taxon>Heteroderidae</taxon>
        <taxon>Heteroderinae</taxon>
        <taxon>Heterodera</taxon>
    </lineage>
</organism>
<dbReference type="EMBL" id="JBICBT010000491">
    <property type="protein sequence ID" value="KAL3111882.1"/>
    <property type="molecule type" value="Genomic_DNA"/>
</dbReference>
<reference evidence="2 3" key="1">
    <citation type="submission" date="2024-10" db="EMBL/GenBank/DDBJ databases">
        <authorList>
            <person name="Kim D."/>
        </authorList>
    </citation>
    <scope>NUCLEOTIDE SEQUENCE [LARGE SCALE GENOMIC DNA]</scope>
    <source>
        <strain evidence="2">BH-2024</strain>
    </source>
</reference>
<dbReference type="Proteomes" id="UP001620626">
    <property type="component" value="Unassembled WGS sequence"/>
</dbReference>
<gene>
    <name evidence="2" type="ORF">niasHT_015080</name>
</gene>
<keyword evidence="3" id="KW-1185">Reference proteome</keyword>
<evidence type="ECO:0000313" key="3">
    <source>
        <dbReference type="Proteomes" id="UP001620626"/>
    </source>
</evidence>
<evidence type="ECO:0000313" key="2">
    <source>
        <dbReference type="EMBL" id="KAL3111882.1"/>
    </source>
</evidence>